<protein>
    <recommendedName>
        <fullName evidence="3">DUF7153 domain-containing protein</fullName>
    </recommendedName>
</protein>
<dbReference type="AlphaFoldDB" id="A0AAN8XEY3"/>
<name>A0AAN8XEY3_HALRR</name>
<keyword evidence="1" id="KW-0175">Coiled coil</keyword>
<dbReference type="Pfam" id="PF23672">
    <property type="entry name" value="DUF7153"/>
    <property type="match status" value="1"/>
</dbReference>
<comment type="caution">
    <text evidence="4">The sequence shown here is derived from an EMBL/GenBank/DDBJ whole genome shotgun (WGS) entry which is preliminary data.</text>
</comment>
<evidence type="ECO:0000256" key="2">
    <source>
        <dbReference type="SAM" id="MobiDB-lite"/>
    </source>
</evidence>
<gene>
    <name evidence="4" type="ORF">SK128_003318</name>
</gene>
<feature type="region of interest" description="Disordered" evidence="2">
    <location>
        <begin position="1"/>
        <end position="78"/>
    </location>
</feature>
<dbReference type="EMBL" id="JAXCGZ010009501">
    <property type="protein sequence ID" value="KAK7076969.1"/>
    <property type="molecule type" value="Genomic_DNA"/>
</dbReference>
<organism evidence="4 5">
    <name type="scientific">Halocaridina rubra</name>
    <name type="common">Hawaiian red shrimp</name>
    <dbReference type="NCBI Taxonomy" id="373956"/>
    <lineage>
        <taxon>Eukaryota</taxon>
        <taxon>Metazoa</taxon>
        <taxon>Ecdysozoa</taxon>
        <taxon>Arthropoda</taxon>
        <taxon>Crustacea</taxon>
        <taxon>Multicrustacea</taxon>
        <taxon>Malacostraca</taxon>
        <taxon>Eumalacostraca</taxon>
        <taxon>Eucarida</taxon>
        <taxon>Decapoda</taxon>
        <taxon>Pleocyemata</taxon>
        <taxon>Caridea</taxon>
        <taxon>Atyoidea</taxon>
        <taxon>Atyidae</taxon>
        <taxon>Halocaridina</taxon>
    </lineage>
</organism>
<evidence type="ECO:0000256" key="1">
    <source>
        <dbReference type="SAM" id="Coils"/>
    </source>
</evidence>
<evidence type="ECO:0000259" key="3">
    <source>
        <dbReference type="Pfam" id="PF23672"/>
    </source>
</evidence>
<reference evidence="4 5" key="1">
    <citation type="submission" date="2023-11" db="EMBL/GenBank/DDBJ databases">
        <title>Halocaridina rubra genome assembly.</title>
        <authorList>
            <person name="Smith C."/>
        </authorList>
    </citation>
    <scope>NUCLEOTIDE SEQUENCE [LARGE SCALE GENOMIC DNA]</scope>
    <source>
        <strain evidence="4">EP-1</strain>
        <tissue evidence="4">Whole</tissue>
    </source>
</reference>
<evidence type="ECO:0000313" key="4">
    <source>
        <dbReference type="EMBL" id="KAK7076969.1"/>
    </source>
</evidence>
<evidence type="ECO:0000313" key="5">
    <source>
        <dbReference type="Proteomes" id="UP001381693"/>
    </source>
</evidence>
<dbReference type="InterPro" id="IPR055577">
    <property type="entry name" value="DUF7153"/>
</dbReference>
<feature type="coiled-coil region" evidence="1">
    <location>
        <begin position="94"/>
        <end position="179"/>
    </location>
</feature>
<sequence>MVPSPLRSKTKSQIRGKNYSTGMSPRPQRKDEETSKKTTGKKNIGKNDTSHRAFGKYSRYHKEIPRPGVHLRATRRTSSEVAAEISDLMNSYDFAEDEEIKRGLEEELEKLKKEEQEKLRDEEAQREKDEIEMINKEEHHIEEQEICNKEEQKQLQIEKEKEKQVKEEEERIIKAVQARLCFGGPQFNTKSPKPFRKKMEAIKDRPRVVLTWVGRRGGVKNIKKSYKELLKAAKVVLPLLGSTYAICEKFDTYQKGGLFPIFHVSKDSGVINKLMNSENGIDSEILGPENMVDQGVFEEVACIVPRMTPSPDTGTVLAVSAFKSIEPYTNATLIKEWKQWTGARAFLQEIAMAGLECKKIRFLIKISPSEEPEGFYYVLTTEVGIREPNDEGLFVDVLQRFRVERWFGYNTIYRKHKGLAAIAGARSFLSILLVYDGELLRNSNLLVFN</sequence>
<proteinExistence type="predicted"/>
<dbReference type="Proteomes" id="UP001381693">
    <property type="component" value="Unassembled WGS sequence"/>
</dbReference>
<keyword evidence="5" id="KW-1185">Reference proteome</keyword>
<feature type="domain" description="DUF7153" evidence="3">
    <location>
        <begin position="248"/>
        <end position="415"/>
    </location>
</feature>
<accession>A0AAN8XEY3</accession>